<protein>
    <submittedName>
        <fullName evidence="2">LysO family transporter</fullName>
    </submittedName>
</protein>
<gene>
    <name evidence="2" type="ORF">GUH15_04925</name>
</gene>
<feature type="transmembrane region" description="Helical" evidence="1">
    <location>
        <begin position="52"/>
        <end position="74"/>
    </location>
</feature>
<comment type="caution">
    <text evidence="2">The sequence shown here is derived from an EMBL/GenBank/DDBJ whole genome shotgun (WGS) entry which is preliminary data.</text>
</comment>
<feature type="non-terminal residue" evidence="2">
    <location>
        <position position="1"/>
    </location>
</feature>
<dbReference type="Proteomes" id="UP000653002">
    <property type="component" value="Unassembled WGS sequence"/>
</dbReference>
<organism evidence="2 3">
    <name type="scientific">Xanthomonas citri pv. citri</name>
    <dbReference type="NCBI Taxonomy" id="611301"/>
    <lineage>
        <taxon>Bacteria</taxon>
        <taxon>Pseudomonadati</taxon>
        <taxon>Pseudomonadota</taxon>
        <taxon>Gammaproteobacteria</taxon>
        <taxon>Lysobacterales</taxon>
        <taxon>Lysobacteraceae</taxon>
        <taxon>Xanthomonas</taxon>
    </lineage>
</organism>
<evidence type="ECO:0000313" key="2">
    <source>
        <dbReference type="EMBL" id="MBD4335429.1"/>
    </source>
</evidence>
<dbReference type="AlphaFoldDB" id="A0A8I0H3P9"/>
<proteinExistence type="predicted"/>
<dbReference type="InterPro" id="IPR005642">
    <property type="entry name" value="LysO"/>
</dbReference>
<feature type="non-terminal residue" evidence="2">
    <location>
        <position position="91"/>
    </location>
</feature>
<evidence type="ECO:0000256" key="1">
    <source>
        <dbReference type="SAM" id="Phobius"/>
    </source>
</evidence>
<evidence type="ECO:0000313" key="3">
    <source>
        <dbReference type="Proteomes" id="UP000653002"/>
    </source>
</evidence>
<sequence>MLTGIALGFALRSFQWPELLGRAISPTIMLMLFALGVAVGGNETLMTNLPVLGGKALILTVACVAGSLICIVAVRRFFPDAGPRRHAAVEA</sequence>
<keyword evidence="1" id="KW-0812">Transmembrane</keyword>
<feature type="transmembrane region" description="Helical" evidence="1">
    <location>
        <begin position="19"/>
        <end position="40"/>
    </location>
</feature>
<keyword evidence="1" id="KW-1133">Transmembrane helix</keyword>
<accession>A0A8I0H3P9</accession>
<dbReference type="Pfam" id="PF03956">
    <property type="entry name" value="Lys_export"/>
    <property type="match status" value="1"/>
</dbReference>
<reference evidence="2" key="1">
    <citation type="submission" date="2020-01" db="EMBL/GenBank/DDBJ databases">
        <authorList>
            <person name="Richard D."/>
        </authorList>
    </citation>
    <scope>NUCLEOTIDE SEQUENCE</scope>
    <source>
        <strain evidence="2">JP541</strain>
    </source>
</reference>
<name>A0A8I0H3P9_XANCI</name>
<dbReference type="GO" id="GO:0015661">
    <property type="term" value="F:L-lysine efflux transmembrane transporter activity"/>
    <property type="evidence" value="ECO:0007669"/>
    <property type="project" value="InterPro"/>
</dbReference>
<keyword evidence="1" id="KW-0472">Membrane</keyword>
<dbReference type="EMBL" id="JAABFR010000183">
    <property type="protein sequence ID" value="MBD4335429.1"/>
    <property type="molecule type" value="Genomic_DNA"/>
</dbReference>